<keyword evidence="4" id="KW-0378">Hydrolase</keyword>
<keyword evidence="3" id="KW-0255">Endonuclease</keyword>
<dbReference type="GO" id="GO:0016787">
    <property type="term" value="F:hydrolase activity"/>
    <property type="evidence" value="ECO:0007669"/>
    <property type="project" value="UniProtKB-KW"/>
</dbReference>
<dbReference type="AlphaFoldDB" id="A0A6C0K939"/>
<dbReference type="SMART" id="SM00465">
    <property type="entry name" value="GIYc"/>
    <property type="match status" value="1"/>
</dbReference>
<dbReference type="Pfam" id="PF01541">
    <property type="entry name" value="GIY-YIG"/>
    <property type="match status" value="1"/>
</dbReference>
<dbReference type="GO" id="GO:0003677">
    <property type="term" value="F:DNA binding"/>
    <property type="evidence" value="ECO:0007669"/>
    <property type="project" value="InterPro"/>
</dbReference>
<dbReference type="PROSITE" id="PS50164">
    <property type="entry name" value="GIY_YIG"/>
    <property type="match status" value="1"/>
</dbReference>
<comment type="similarity">
    <text evidence="1">To endonucleases of group I introns of fungi and phage.</text>
</comment>
<dbReference type="SMART" id="SM00497">
    <property type="entry name" value="IENR1"/>
    <property type="match status" value="1"/>
</dbReference>
<evidence type="ECO:0000256" key="2">
    <source>
        <dbReference type="ARBA" id="ARBA00022722"/>
    </source>
</evidence>
<accession>A0A6C0K939</accession>
<evidence type="ECO:0000259" key="5">
    <source>
        <dbReference type="PROSITE" id="PS50164"/>
    </source>
</evidence>
<dbReference type="InterPro" id="IPR003611">
    <property type="entry name" value="NUMOD3"/>
</dbReference>
<dbReference type="SMART" id="SM00496">
    <property type="entry name" value="IENR2"/>
    <property type="match status" value="3"/>
</dbReference>
<dbReference type="CDD" id="cd10443">
    <property type="entry name" value="GIY-YIG_HE_Tlr8p_PBC-V_like"/>
    <property type="match status" value="1"/>
</dbReference>
<dbReference type="InterPro" id="IPR006350">
    <property type="entry name" value="Intron_endoG1"/>
</dbReference>
<evidence type="ECO:0000313" key="6">
    <source>
        <dbReference type="EMBL" id="QHU13320.1"/>
    </source>
</evidence>
<proteinExistence type="predicted"/>
<dbReference type="InterPro" id="IPR035901">
    <property type="entry name" value="GIY-YIG_endonuc_sf"/>
</dbReference>
<name>A0A6C0K939_9ZZZZ</name>
<evidence type="ECO:0000256" key="3">
    <source>
        <dbReference type="ARBA" id="ARBA00022759"/>
    </source>
</evidence>
<dbReference type="SUPFAM" id="SSF64496">
    <property type="entry name" value="DNA-binding domain of intron-encoded endonucleases"/>
    <property type="match status" value="1"/>
</dbReference>
<dbReference type="SUPFAM" id="SSF82771">
    <property type="entry name" value="GIY-YIG endonuclease"/>
    <property type="match status" value="1"/>
</dbReference>
<protein>
    <recommendedName>
        <fullName evidence="5">GIY-YIG domain-containing protein</fullName>
    </recommendedName>
</protein>
<dbReference type="EMBL" id="MN740817">
    <property type="protein sequence ID" value="QHU13320.1"/>
    <property type="molecule type" value="Genomic_DNA"/>
</dbReference>
<dbReference type="InterPro" id="IPR054307">
    <property type="entry name" value="I-HmuI_NUMOD-like"/>
</dbReference>
<feature type="domain" description="GIY-YIG" evidence="5">
    <location>
        <begin position="1"/>
        <end position="91"/>
    </location>
</feature>
<dbReference type="Pfam" id="PF22083">
    <property type="entry name" value="I-HmuI_NUMOD-like"/>
    <property type="match status" value="1"/>
</dbReference>
<dbReference type="InterPro" id="IPR003647">
    <property type="entry name" value="Intron_nuc_1_rpt"/>
</dbReference>
<dbReference type="GO" id="GO:0004519">
    <property type="term" value="F:endonuclease activity"/>
    <property type="evidence" value="ECO:0007669"/>
    <property type="project" value="UniProtKB-KW"/>
</dbReference>
<organism evidence="6">
    <name type="scientific">viral metagenome</name>
    <dbReference type="NCBI Taxonomy" id="1070528"/>
    <lineage>
        <taxon>unclassified sequences</taxon>
        <taxon>metagenomes</taxon>
        <taxon>organismal metagenomes</taxon>
    </lineage>
</organism>
<reference evidence="6" key="1">
    <citation type="journal article" date="2020" name="Nature">
        <title>Giant virus diversity and host interactions through global metagenomics.</title>
        <authorList>
            <person name="Schulz F."/>
            <person name="Roux S."/>
            <person name="Paez-Espino D."/>
            <person name="Jungbluth S."/>
            <person name="Walsh D.A."/>
            <person name="Denef V.J."/>
            <person name="McMahon K.D."/>
            <person name="Konstantinidis K.T."/>
            <person name="Eloe-Fadrosh E.A."/>
            <person name="Kyrpides N.C."/>
            <person name="Woyke T."/>
        </authorList>
    </citation>
    <scope>NUCLEOTIDE SEQUENCE</scope>
    <source>
        <strain evidence="6">GVMAG-S-1101178-127</strain>
    </source>
</reference>
<evidence type="ECO:0000256" key="1">
    <source>
        <dbReference type="ARBA" id="ARBA00010045"/>
    </source>
</evidence>
<sequence>MGYIYKITNIISNKCYIGETIQDDALKRFKSHISASRRGSGCPALRDAFKKYGFENFKFDVLIICFDEDRFRYEKEYIKKYNSLVPNGYNIKECGEGPSGFHHTDETKMKISKKISDRMNDPLVMEQNRQRLKTIWKDENKRKEQSARIKTSENHKLSILNRRQTYIHSYETKIKISNTLTGKHAALPAEHKKKISESMCKPILQYDSKNTLIRRFKSTNEATSILNLPKGGISHVLCGKTKTCGGFIWKFE</sequence>
<keyword evidence="2" id="KW-0540">Nuclease</keyword>
<dbReference type="InterPro" id="IPR036388">
    <property type="entry name" value="WH-like_DNA-bd_sf"/>
</dbReference>
<dbReference type="Pfam" id="PF07460">
    <property type="entry name" value="NUMOD3"/>
    <property type="match status" value="2"/>
</dbReference>
<dbReference type="NCBIfam" id="TIGR01453">
    <property type="entry name" value="grpIintron_endo"/>
    <property type="match status" value="1"/>
</dbReference>
<dbReference type="InterPro" id="IPR000305">
    <property type="entry name" value="GIY-YIG_endonuc"/>
</dbReference>
<evidence type="ECO:0000256" key="4">
    <source>
        <dbReference type="ARBA" id="ARBA00022801"/>
    </source>
</evidence>
<dbReference type="Gene3D" id="3.40.1440.10">
    <property type="entry name" value="GIY-YIG endonuclease"/>
    <property type="match status" value="1"/>
</dbReference>
<dbReference type="Gene3D" id="1.10.10.10">
    <property type="entry name" value="Winged helix-like DNA-binding domain superfamily/Winged helix DNA-binding domain"/>
    <property type="match status" value="1"/>
</dbReference>